<keyword evidence="10" id="KW-1185">Reference proteome</keyword>
<dbReference type="NCBIfam" id="TIGR02937">
    <property type="entry name" value="sigma70-ECF"/>
    <property type="match status" value="1"/>
</dbReference>
<dbReference type="Pfam" id="PF08281">
    <property type="entry name" value="Sigma70_r4_2"/>
    <property type="match status" value="1"/>
</dbReference>
<keyword evidence="6" id="KW-0812">Transmembrane</keyword>
<dbReference type="InterPro" id="IPR013325">
    <property type="entry name" value="RNA_pol_sigma_r2"/>
</dbReference>
<feature type="domain" description="RNA polymerase sigma-70 region 2" evidence="7">
    <location>
        <begin position="24"/>
        <end position="90"/>
    </location>
</feature>
<keyword evidence="4" id="KW-0238">DNA-binding</keyword>
<sequence>MDKKEELTQIVKKVQKDIGQFELLYSHIISKVYYWCYTVVKDEAIAKDLAQESLIRIYQKINTLDTPEAFHSWMYILVRNICYRYVNSHRNSDTTFLESDEYSEYFENTIEDERTENLPNESYNLKETRELIVGFIQNLPVKQREVIMMFYLEEFTINEIMEILNCKNGTVKSHLHSGRKNLEKQINDYQVKNNIKLYSSVTLPLLGAILQSHEEELTSKTELNYDKNIFKLNKLLNSSKLVSVISSNVAVAVSVVVITSIIVISVVFMKMNNNNIEIENNELLANKLEMLKKINGNPYIDSITYSTFPTRESTSVIVNLKKDITDQEIKISLDDKEIPFERENRKINMELTENGKYIISINDNELTYIVSVIDNYAPELKSIQNYGNYLKLNVNDEMSYIDYKMSYIEYKGQQFHIDRDLKVWGEFKGEIEVFIYINEKSYNKYFIEI</sequence>
<gene>
    <name evidence="9" type="ORF">J2S15_001197</name>
</gene>
<dbReference type="RefSeq" id="WP_307406375.1">
    <property type="nucleotide sequence ID" value="NZ_JAUSUR010000001.1"/>
</dbReference>
<evidence type="ECO:0000259" key="7">
    <source>
        <dbReference type="Pfam" id="PF04542"/>
    </source>
</evidence>
<dbReference type="InterPro" id="IPR039425">
    <property type="entry name" value="RNA_pol_sigma-70-like"/>
</dbReference>
<dbReference type="InterPro" id="IPR013249">
    <property type="entry name" value="RNA_pol_sigma70_r4_t2"/>
</dbReference>
<evidence type="ECO:0000313" key="9">
    <source>
        <dbReference type="EMBL" id="MDQ0360466.1"/>
    </source>
</evidence>
<evidence type="ECO:0000259" key="8">
    <source>
        <dbReference type="Pfam" id="PF08281"/>
    </source>
</evidence>
<reference evidence="9 10" key="1">
    <citation type="submission" date="2023-07" db="EMBL/GenBank/DDBJ databases">
        <title>Genomic Encyclopedia of Type Strains, Phase IV (KMG-IV): sequencing the most valuable type-strain genomes for metagenomic binning, comparative biology and taxonomic classification.</title>
        <authorList>
            <person name="Goeker M."/>
        </authorList>
    </citation>
    <scope>NUCLEOTIDE SEQUENCE [LARGE SCALE GENOMIC DNA]</scope>
    <source>
        <strain evidence="9 10">DSM 16784</strain>
    </source>
</reference>
<dbReference type="Gene3D" id="1.10.10.10">
    <property type="entry name" value="Winged helix-like DNA-binding domain superfamily/Winged helix DNA-binding domain"/>
    <property type="match status" value="1"/>
</dbReference>
<keyword evidence="6" id="KW-1133">Transmembrane helix</keyword>
<keyword evidence="6" id="KW-0472">Membrane</keyword>
<accession>A0ABU0E0Q4</accession>
<protein>
    <submittedName>
        <fullName evidence="9">RNA polymerase sigma factor (Sigma-70 family)</fullName>
    </submittedName>
</protein>
<proteinExistence type="inferred from homology"/>
<name>A0ABU0E0Q4_9FIRM</name>
<dbReference type="SUPFAM" id="SSF88946">
    <property type="entry name" value="Sigma2 domain of RNA polymerase sigma factors"/>
    <property type="match status" value="1"/>
</dbReference>
<organism evidence="9 10">
    <name type="scientific">Breznakia pachnodae</name>
    <dbReference type="NCBI Taxonomy" id="265178"/>
    <lineage>
        <taxon>Bacteria</taxon>
        <taxon>Bacillati</taxon>
        <taxon>Bacillota</taxon>
        <taxon>Erysipelotrichia</taxon>
        <taxon>Erysipelotrichales</taxon>
        <taxon>Erysipelotrichaceae</taxon>
        <taxon>Breznakia</taxon>
    </lineage>
</organism>
<keyword evidence="2" id="KW-0805">Transcription regulation</keyword>
<dbReference type="PANTHER" id="PTHR43133">
    <property type="entry name" value="RNA POLYMERASE ECF-TYPE SIGMA FACTO"/>
    <property type="match status" value="1"/>
</dbReference>
<keyword evidence="5" id="KW-0804">Transcription</keyword>
<dbReference type="EMBL" id="JAUSUR010000001">
    <property type="protein sequence ID" value="MDQ0360466.1"/>
    <property type="molecule type" value="Genomic_DNA"/>
</dbReference>
<evidence type="ECO:0000256" key="3">
    <source>
        <dbReference type="ARBA" id="ARBA00023082"/>
    </source>
</evidence>
<evidence type="ECO:0000256" key="6">
    <source>
        <dbReference type="SAM" id="Phobius"/>
    </source>
</evidence>
<feature type="domain" description="RNA polymerase sigma factor 70 region 4 type 2" evidence="8">
    <location>
        <begin position="132"/>
        <end position="182"/>
    </location>
</feature>
<comment type="caution">
    <text evidence="9">The sequence shown here is derived from an EMBL/GenBank/DDBJ whole genome shotgun (WGS) entry which is preliminary data.</text>
</comment>
<dbReference type="Pfam" id="PF04542">
    <property type="entry name" value="Sigma70_r2"/>
    <property type="match status" value="1"/>
</dbReference>
<feature type="transmembrane region" description="Helical" evidence="6">
    <location>
        <begin position="249"/>
        <end position="269"/>
    </location>
</feature>
<dbReference type="Gene3D" id="1.10.1740.10">
    <property type="match status" value="1"/>
</dbReference>
<dbReference type="InterPro" id="IPR036388">
    <property type="entry name" value="WH-like_DNA-bd_sf"/>
</dbReference>
<evidence type="ECO:0000256" key="5">
    <source>
        <dbReference type="ARBA" id="ARBA00023163"/>
    </source>
</evidence>
<dbReference type="Proteomes" id="UP001230220">
    <property type="component" value="Unassembled WGS sequence"/>
</dbReference>
<evidence type="ECO:0000256" key="4">
    <source>
        <dbReference type="ARBA" id="ARBA00023125"/>
    </source>
</evidence>
<dbReference type="InterPro" id="IPR007627">
    <property type="entry name" value="RNA_pol_sigma70_r2"/>
</dbReference>
<evidence type="ECO:0000256" key="1">
    <source>
        <dbReference type="ARBA" id="ARBA00010641"/>
    </source>
</evidence>
<dbReference type="InterPro" id="IPR013324">
    <property type="entry name" value="RNA_pol_sigma_r3/r4-like"/>
</dbReference>
<dbReference type="CDD" id="cd06171">
    <property type="entry name" value="Sigma70_r4"/>
    <property type="match status" value="1"/>
</dbReference>
<dbReference type="PANTHER" id="PTHR43133:SF8">
    <property type="entry name" value="RNA POLYMERASE SIGMA FACTOR HI_1459-RELATED"/>
    <property type="match status" value="1"/>
</dbReference>
<comment type="similarity">
    <text evidence="1">Belongs to the sigma-70 factor family. ECF subfamily.</text>
</comment>
<evidence type="ECO:0000313" key="10">
    <source>
        <dbReference type="Proteomes" id="UP001230220"/>
    </source>
</evidence>
<dbReference type="InterPro" id="IPR014284">
    <property type="entry name" value="RNA_pol_sigma-70_dom"/>
</dbReference>
<keyword evidence="3" id="KW-0731">Sigma factor</keyword>
<evidence type="ECO:0000256" key="2">
    <source>
        <dbReference type="ARBA" id="ARBA00023015"/>
    </source>
</evidence>
<dbReference type="SUPFAM" id="SSF88659">
    <property type="entry name" value="Sigma3 and sigma4 domains of RNA polymerase sigma factors"/>
    <property type="match status" value="1"/>
</dbReference>